<name>A0ABU3Y9Y4_9SPHN</name>
<dbReference type="Proteomes" id="UP001273531">
    <property type="component" value="Unassembled WGS sequence"/>
</dbReference>
<dbReference type="InterPro" id="IPR030972">
    <property type="entry name" value="UrcA_uranyl"/>
</dbReference>
<dbReference type="RefSeq" id="WP_317227091.1">
    <property type="nucleotide sequence ID" value="NZ_JAWJEJ010000001.1"/>
</dbReference>
<reference evidence="2 3" key="1">
    <citation type="submission" date="2023-10" db="EMBL/GenBank/DDBJ databases">
        <title>Sphingomonas sp. HF-S4 16S ribosomal RNA gene Genome sequencing and assembly.</title>
        <authorList>
            <person name="Lee H."/>
        </authorList>
    </citation>
    <scope>NUCLEOTIDE SEQUENCE [LARGE SCALE GENOMIC DNA]</scope>
    <source>
        <strain evidence="2 3">HF-S4</strain>
    </source>
</reference>
<keyword evidence="1" id="KW-0732">Signal</keyword>
<comment type="caution">
    <text evidence="2">The sequence shown here is derived from an EMBL/GenBank/DDBJ whole genome shotgun (WGS) entry which is preliminary data.</text>
</comment>
<accession>A0ABU3Y9Y4</accession>
<evidence type="ECO:0000313" key="2">
    <source>
        <dbReference type="EMBL" id="MDV3457973.1"/>
    </source>
</evidence>
<feature type="signal peptide" evidence="1">
    <location>
        <begin position="1"/>
        <end position="22"/>
    </location>
</feature>
<dbReference type="EMBL" id="JAWJEJ010000001">
    <property type="protein sequence ID" value="MDV3457973.1"/>
    <property type="molecule type" value="Genomic_DNA"/>
</dbReference>
<feature type="chain" id="PRO_5045411683" evidence="1">
    <location>
        <begin position="23"/>
        <end position="142"/>
    </location>
</feature>
<proteinExistence type="predicted"/>
<evidence type="ECO:0000313" key="3">
    <source>
        <dbReference type="Proteomes" id="UP001273531"/>
    </source>
</evidence>
<dbReference type="NCBIfam" id="TIGR04433">
    <property type="entry name" value="UrcA_uranyl"/>
    <property type="match status" value="1"/>
</dbReference>
<evidence type="ECO:0000256" key="1">
    <source>
        <dbReference type="SAM" id="SignalP"/>
    </source>
</evidence>
<organism evidence="2 3">
    <name type="scientific">Sphingomonas agrestis</name>
    <dbReference type="NCBI Taxonomy" id="3080540"/>
    <lineage>
        <taxon>Bacteria</taxon>
        <taxon>Pseudomonadati</taxon>
        <taxon>Pseudomonadota</taxon>
        <taxon>Alphaproteobacteria</taxon>
        <taxon>Sphingomonadales</taxon>
        <taxon>Sphingomonadaceae</taxon>
        <taxon>Sphingomonas</taxon>
    </lineage>
</organism>
<sequence>MRLLLNLSATAAAVLVPQAATAREYEVRQIRVNASALDLSAPAGMDELARRIHRAVNRICGSDRDCKDEAWASTEEQVAWAIDRDVWMRRMAEERMAQLDACGDCDMPEPAYYPAPSPMPAPAGGVTVVIVQNAAPPVVYRY</sequence>
<gene>
    <name evidence="2" type="ORF">RZN05_13340</name>
</gene>
<keyword evidence="3" id="KW-1185">Reference proteome</keyword>
<protein>
    <submittedName>
        <fullName evidence="2">UrcA family protein</fullName>
    </submittedName>
</protein>